<sequence>MSCAVNFLTIAFLTVLIAFGLALEDRDGKPMELLFREWADAQSHSTRDDIRRPDLIISHVPINHPTPVVPIGNHADLVHNTRDLPPLPESIQPQNEGPITDLAEHDRKWNLRSETASWRRGEESGKTTDYLTGYQVANPGAFNPISFPKIRWPFALDALLPVPTFKRSRLNGPSTDLAVQPDLQNVPNLPQKPTTQIRGMDQKMKSITTMQETQDGGLSRKKTVSSSSTSRKKGNAKKKSYPMKDTLTIISEPSPSQVNLKSVEFKRLEFREEVFKDDSLLPDHQFKLARIEELFKTLEVDQLFIPKSDYALWKKTLNRFYFINRHAKSSATERIYVQGKIGFLGRSYQELCEHQHLWFKFWESRSLINLYKIDLDQYEDEPFKEMKKLFTVYLFYVDMIETIIQGTQPLISESHPDFLQESVKLFNMFRVMQYHEHRNNKNTKTTQAKRIPQVLWLYLEYWMKNSSRKDLWEYLMPKQDLINKFKGFFNDIFAYSIKHFNNQLIASSKKRKIHMLE</sequence>
<feature type="signal peptide" evidence="2">
    <location>
        <begin position="1"/>
        <end position="22"/>
    </location>
</feature>
<dbReference type="Proteomes" id="UP000325313">
    <property type="component" value="Unassembled WGS sequence"/>
</dbReference>
<dbReference type="AlphaFoldDB" id="A0A5B0P4J0"/>
<accession>A0A5B0P4J0</accession>
<dbReference type="EMBL" id="VDEP01000102">
    <property type="protein sequence ID" value="KAA1131959.1"/>
    <property type="molecule type" value="Genomic_DNA"/>
</dbReference>
<keyword evidence="5" id="KW-1185">Reference proteome</keyword>
<evidence type="ECO:0000313" key="6">
    <source>
        <dbReference type="Proteomes" id="UP000325313"/>
    </source>
</evidence>
<evidence type="ECO:0000256" key="1">
    <source>
        <dbReference type="SAM" id="MobiDB-lite"/>
    </source>
</evidence>
<feature type="region of interest" description="Disordered" evidence="1">
    <location>
        <begin position="210"/>
        <end position="240"/>
    </location>
</feature>
<reference evidence="5 6" key="1">
    <citation type="submission" date="2019-05" db="EMBL/GenBank/DDBJ databases">
        <title>Emergence of the Ug99 lineage of the wheat stem rust pathogen through somatic hybridization.</title>
        <authorList>
            <person name="Li F."/>
            <person name="Upadhyaya N.M."/>
            <person name="Sperschneider J."/>
            <person name="Matny O."/>
            <person name="Nguyen-Phuc H."/>
            <person name="Mago R."/>
            <person name="Raley C."/>
            <person name="Miller M.E."/>
            <person name="Silverstein K.A.T."/>
            <person name="Henningsen E."/>
            <person name="Hirsch C.D."/>
            <person name="Visser B."/>
            <person name="Pretorius Z.A."/>
            <person name="Steffenson B.J."/>
            <person name="Schwessinger B."/>
            <person name="Dodds P.N."/>
            <person name="Figueroa M."/>
        </authorList>
    </citation>
    <scope>NUCLEOTIDE SEQUENCE [LARGE SCALE GENOMIC DNA]</scope>
    <source>
        <strain evidence="3">21-0</strain>
        <strain evidence="4 6">Ug99</strain>
    </source>
</reference>
<evidence type="ECO:0000313" key="4">
    <source>
        <dbReference type="EMBL" id="KAA1131959.1"/>
    </source>
</evidence>
<keyword evidence="2" id="KW-0732">Signal</keyword>
<evidence type="ECO:0000313" key="3">
    <source>
        <dbReference type="EMBL" id="KAA1096477.1"/>
    </source>
</evidence>
<name>A0A5B0P4J0_PUCGR</name>
<organism evidence="3 5">
    <name type="scientific">Puccinia graminis f. sp. tritici</name>
    <dbReference type="NCBI Taxonomy" id="56615"/>
    <lineage>
        <taxon>Eukaryota</taxon>
        <taxon>Fungi</taxon>
        <taxon>Dikarya</taxon>
        <taxon>Basidiomycota</taxon>
        <taxon>Pucciniomycotina</taxon>
        <taxon>Pucciniomycetes</taxon>
        <taxon>Pucciniales</taxon>
        <taxon>Pucciniaceae</taxon>
        <taxon>Puccinia</taxon>
    </lineage>
</organism>
<feature type="compositionally biased region" description="Basic residues" evidence="1">
    <location>
        <begin position="230"/>
        <end position="240"/>
    </location>
</feature>
<evidence type="ECO:0000313" key="5">
    <source>
        <dbReference type="Proteomes" id="UP000324748"/>
    </source>
</evidence>
<comment type="caution">
    <text evidence="3">The sequence shown here is derived from an EMBL/GenBank/DDBJ whole genome shotgun (WGS) entry which is preliminary data.</text>
</comment>
<feature type="chain" id="PRO_5033845156" evidence="2">
    <location>
        <begin position="23"/>
        <end position="517"/>
    </location>
</feature>
<dbReference type="Proteomes" id="UP000324748">
    <property type="component" value="Unassembled WGS sequence"/>
</dbReference>
<proteinExistence type="predicted"/>
<evidence type="ECO:0000256" key="2">
    <source>
        <dbReference type="SAM" id="SignalP"/>
    </source>
</evidence>
<protein>
    <submittedName>
        <fullName evidence="3">Uncharacterized protein</fullName>
    </submittedName>
</protein>
<dbReference type="OrthoDB" id="10328633at2759"/>
<gene>
    <name evidence="3" type="ORF">PGT21_017996</name>
    <name evidence="4" type="ORF">PGTUg99_034642</name>
</gene>
<dbReference type="EMBL" id="VSWC01000067">
    <property type="protein sequence ID" value="KAA1096477.1"/>
    <property type="molecule type" value="Genomic_DNA"/>
</dbReference>